<gene>
    <name evidence="1" type="ORF">MYAER_1220</name>
</gene>
<name>A0A0F6RKK9_MICAE</name>
<dbReference type="Proteomes" id="UP000034103">
    <property type="component" value="Chromosome"/>
</dbReference>
<dbReference type="EMBL" id="CP011304">
    <property type="protein sequence ID" value="AKE63578.1"/>
    <property type="molecule type" value="Genomic_DNA"/>
</dbReference>
<dbReference type="HOGENOM" id="CLU_3272742_0_0_3"/>
<evidence type="ECO:0000313" key="1">
    <source>
        <dbReference type="EMBL" id="AKE63578.1"/>
    </source>
</evidence>
<organism evidence="1 2">
    <name type="scientific">Microcystis aeruginosa NIES-2549</name>
    <dbReference type="NCBI Taxonomy" id="1641812"/>
    <lineage>
        <taxon>Bacteria</taxon>
        <taxon>Bacillati</taxon>
        <taxon>Cyanobacteriota</taxon>
        <taxon>Cyanophyceae</taxon>
        <taxon>Oscillatoriophycideae</taxon>
        <taxon>Chroococcales</taxon>
        <taxon>Microcystaceae</taxon>
        <taxon>Microcystis</taxon>
    </lineage>
</organism>
<evidence type="ECO:0000313" key="2">
    <source>
        <dbReference type="Proteomes" id="UP000034103"/>
    </source>
</evidence>
<dbReference type="AlphaFoldDB" id="A0A0F6RKK9"/>
<sequence length="41" mass="4531">MKAARLNLSSSLCSLCLCGLSPEPIRLLKSSYRAFLATPRY</sequence>
<reference evidence="1 2" key="1">
    <citation type="journal article" date="2015" name="Genome Announc.">
        <title>Complete Genome Sequence of Microcystis aeruginosa NIES-2549, a Bloom-Forming Cyanobacterium from Lake Kasumigaura, Japan.</title>
        <authorList>
            <person name="Yamaguchi H."/>
            <person name="Suzuki S."/>
            <person name="Tanabe Y."/>
            <person name="Osana Y."/>
            <person name="Shimura Y."/>
            <person name="Ishida K."/>
            <person name="Kawachi M."/>
        </authorList>
    </citation>
    <scope>NUCLEOTIDE SEQUENCE [LARGE SCALE GENOMIC DNA]</scope>
    <source>
        <strain evidence="1 2">NIES-2549</strain>
    </source>
</reference>
<protein>
    <submittedName>
        <fullName evidence="1">Uncharacterized protein</fullName>
    </submittedName>
</protein>
<proteinExistence type="predicted"/>
<accession>A0A0F6RKK9</accession>